<gene>
    <name evidence="1" type="ORF">crov157</name>
</gene>
<sequence length="428" mass="46471">MWITPHQHNCSPMQTRISENSFSGTCTPFSAAGAVAAVSGAGAAVSGATVSGAGAATTGSVSSTCGGIVHPEKVIHHSKTYAELVEDELFSRRTDGKVVTRDVAVKMTKNQLVDSLITTIDLVIVSYLQLSAADVAWKDAKQAYTDIDREYREAVHSGYVADTMCGYYDYEPFIDQPPNVASHAAHCAAIIELKLAQLEIAETACSTSLDKKDEANLFYLQVSNSLSTLLEMLASKMGCSYTALVTPTWVVHDKHSSAVARALSTLGSVHGKDESKIERDLYKKVCALSDSDLLQELINTIDYVKVFALEDVDTAHALSKMCVELSNANDNVSEKQQTLNTATQQLACVLDKYTLGDHGEPPHIVNLEKKVSQTKVKWAQDCLEEAHTLVREQKAKMDSIVSSLSTTHSSVIHADLYLHMLLDTLVTR</sequence>
<dbReference type="EMBL" id="GU244497">
    <property type="protein sequence ID" value="ADO67190.1"/>
    <property type="molecule type" value="Genomic_DNA"/>
</dbReference>
<keyword evidence="2" id="KW-1185">Reference proteome</keyword>
<proteinExistence type="predicted"/>
<dbReference type="GeneID" id="9887559"/>
<dbReference type="KEGG" id="vg:9887559"/>
<organism evidence="1 2">
    <name type="scientific">Cafeteria roenbergensis virus (strain BV-PW1)</name>
    <name type="common">CroV</name>
    <dbReference type="NCBI Taxonomy" id="693272"/>
    <lineage>
        <taxon>Viruses</taxon>
        <taxon>Varidnaviria</taxon>
        <taxon>Bamfordvirae</taxon>
        <taxon>Nucleocytoviricota</taxon>
        <taxon>Megaviricetes</taxon>
        <taxon>Imitervirales</taxon>
        <taxon>Mimiviridae</taxon>
        <taxon>Aliimimivirinae</taxon>
        <taxon>Rheavirus</taxon>
        <taxon>Rheavirus sinusmexicani</taxon>
    </lineage>
</organism>
<dbReference type="Proteomes" id="UP000029781">
    <property type="component" value="Segment"/>
</dbReference>
<organismHost>
    <name type="scientific">Cafeteria roenbergensis</name>
    <name type="common">Marine flagellate</name>
    <dbReference type="NCBI Taxonomy" id="33653"/>
</organismHost>
<protein>
    <submittedName>
        <fullName evidence="1">Uncharacterized protein</fullName>
    </submittedName>
</protein>
<evidence type="ECO:0000313" key="2">
    <source>
        <dbReference type="Proteomes" id="UP000029781"/>
    </source>
</evidence>
<reference evidence="1 2" key="1">
    <citation type="journal article" date="2010" name="Proc. Natl. Acad. Sci. U.S.A.">
        <title>Giant virus with a remarkable complement of genes infects marine zooplankton.</title>
        <authorList>
            <person name="Fischer M.G."/>
            <person name="Allen M.J."/>
            <person name="Wilson W.H."/>
            <person name="Suttle C.A."/>
        </authorList>
    </citation>
    <scope>NUCLEOTIDE SEQUENCE [LARGE SCALE GENOMIC DNA]</scope>
    <source>
        <strain evidence="1 2">BV-PW1</strain>
    </source>
</reference>
<evidence type="ECO:0000313" key="1">
    <source>
        <dbReference type="EMBL" id="ADO67190.1"/>
    </source>
</evidence>
<name>E3T4S7_CROVB</name>
<accession>E3T4S7</accession>
<dbReference type="RefSeq" id="YP_003969789.1">
    <property type="nucleotide sequence ID" value="NC_014637.1"/>
</dbReference>